<evidence type="ECO:0000313" key="2">
    <source>
        <dbReference type="EMBL" id="CAA2615289.1"/>
    </source>
</evidence>
<name>A0A7I8ICI1_SPIIN</name>
<reference evidence="2 3" key="1">
    <citation type="submission" date="2019-12" db="EMBL/GenBank/DDBJ databases">
        <authorList>
            <person name="Scholz U."/>
            <person name="Mascher M."/>
            <person name="Fiebig A."/>
        </authorList>
    </citation>
    <scope>NUCLEOTIDE SEQUENCE</scope>
</reference>
<dbReference type="AlphaFoldDB" id="A0A7I8ICI1"/>
<keyword evidence="1" id="KW-0732">Signal</keyword>
<sequence>MALAKFAASLLTLVLVTASVSFDPAEAKTCMQVCMPQCLQLQYTNYKECFDACRDGCKPANTGRGLYEVNPPAVSE</sequence>
<protein>
    <submittedName>
        <fullName evidence="2">Uncharacterized protein</fullName>
    </submittedName>
</protein>
<feature type="signal peptide" evidence="1">
    <location>
        <begin position="1"/>
        <end position="27"/>
    </location>
</feature>
<dbReference type="EMBL" id="CACRZD030000001">
    <property type="protein sequence ID" value="CAA6655053.1"/>
    <property type="molecule type" value="Genomic_DNA"/>
</dbReference>
<evidence type="ECO:0000256" key="1">
    <source>
        <dbReference type="SAM" id="SignalP"/>
    </source>
</evidence>
<dbReference type="Proteomes" id="UP001189122">
    <property type="component" value="Unassembled WGS sequence"/>
</dbReference>
<dbReference type="EMBL" id="LR743588">
    <property type="protein sequence ID" value="CAA2615289.1"/>
    <property type="molecule type" value="Genomic_DNA"/>
</dbReference>
<accession>A0A7I8ICI1</accession>
<organism evidence="2">
    <name type="scientific">Spirodela intermedia</name>
    <name type="common">Intermediate duckweed</name>
    <dbReference type="NCBI Taxonomy" id="51605"/>
    <lineage>
        <taxon>Eukaryota</taxon>
        <taxon>Viridiplantae</taxon>
        <taxon>Streptophyta</taxon>
        <taxon>Embryophyta</taxon>
        <taxon>Tracheophyta</taxon>
        <taxon>Spermatophyta</taxon>
        <taxon>Magnoliopsida</taxon>
        <taxon>Liliopsida</taxon>
        <taxon>Araceae</taxon>
        <taxon>Lemnoideae</taxon>
        <taxon>Spirodela</taxon>
    </lineage>
</organism>
<keyword evidence="3" id="KW-1185">Reference proteome</keyword>
<gene>
    <name evidence="2" type="ORF">SI7747_01001643</name>
</gene>
<feature type="chain" id="PRO_5029529159" evidence="1">
    <location>
        <begin position="28"/>
        <end position="76"/>
    </location>
</feature>
<proteinExistence type="predicted"/>
<evidence type="ECO:0000313" key="3">
    <source>
        <dbReference type="Proteomes" id="UP001189122"/>
    </source>
</evidence>